<keyword evidence="1" id="KW-0411">Iron-sulfur</keyword>
<gene>
    <name evidence="4" type="ORF">RF11_02962</name>
</gene>
<dbReference type="AlphaFoldDB" id="A0A0C2N534"/>
<dbReference type="Pfam" id="PF13087">
    <property type="entry name" value="AAA_12"/>
    <property type="match status" value="1"/>
</dbReference>
<dbReference type="GO" id="GO:0051539">
    <property type="term" value="F:4 iron, 4 sulfur cluster binding"/>
    <property type="evidence" value="ECO:0007669"/>
    <property type="project" value="UniProtKB-UniRule"/>
</dbReference>
<accession>A0A0C2N534</accession>
<keyword evidence="1" id="KW-0067">ATP-binding</keyword>
<comment type="function">
    <text evidence="1">Key enzyme involved in DNA replication and DNA repair. Involved in Okazaki fragments processing by cleaving long flaps that escape FEN1: flaps that are longer than 27 nucleotides are coated by replication protein A complex (RPA), leading to recruit DNA2 which cleaves the flap until it is too short to bind RPA and becomes a substrate for FEN1. Also involved in 5'-end resection of DNA during double-strand break (DSB) repair by mediating the cleavage of 5'-ssDNA.</text>
</comment>
<dbReference type="SUPFAM" id="SSF52540">
    <property type="entry name" value="P-loop containing nucleoside triphosphate hydrolases"/>
    <property type="match status" value="1"/>
</dbReference>
<evidence type="ECO:0000256" key="1">
    <source>
        <dbReference type="RuleBase" id="RU367041"/>
    </source>
</evidence>
<dbReference type="OMA" id="CANDIIA"/>
<dbReference type="InterPro" id="IPR041677">
    <property type="entry name" value="DNA2/NAM7_AAA_11"/>
</dbReference>
<keyword evidence="1" id="KW-0479">Metal-binding</keyword>
<dbReference type="GO" id="GO:0005737">
    <property type="term" value="C:cytoplasm"/>
    <property type="evidence" value="ECO:0007669"/>
    <property type="project" value="TreeGrafter"/>
</dbReference>
<dbReference type="InterPro" id="IPR047187">
    <property type="entry name" value="SF1_C_Upf1"/>
</dbReference>
<keyword evidence="1" id="KW-0378">Hydrolase</keyword>
<keyword evidence="1" id="KW-0227">DNA damage</keyword>
<keyword evidence="1" id="KW-0158">Chromosome</keyword>
<dbReference type="GO" id="GO:0071932">
    <property type="term" value="P:replication fork reversal"/>
    <property type="evidence" value="ECO:0007669"/>
    <property type="project" value="TreeGrafter"/>
</dbReference>
<keyword evidence="1" id="KW-0238">DNA-binding</keyword>
<dbReference type="GO" id="GO:0005634">
    <property type="term" value="C:nucleus"/>
    <property type="evidence" value="ECO:0007669"/>
    <property type="project" value="UniProtKB-SubCell"/>
</dbReference>
<keyword evidence="1" id="KW-0235">DNA replication</keyword>
<reference evidence="4 5" key="1">
    <citation type="journal article" date="2014" name="Genome Biol. Evol.">
        <title>The genome of the myxosporean Thelohanellus kitauei shows adaptations to nutrient acquisition within its fish host.</title>
        <authorList>
            <person name="Yang Y."/>
            <person name="Xiong J."/>
            <person name="Zhou Z."/>
            <person name="Huo F."/>
            <person name="Miao W."/>
            <person name="Ran C."/>
            <person name="Liu Y."/>
            <person name="Zhang J."/>
            <person name="Feng J."/>
            <person name="Wang M."/>
            <person name="Wang M."/>
            <person name="Wang L."/>
            <person name="Yao B."/>
        </authorList>
    </citation>
    <scope>NUCLEOTIDE SEQUENCE [LARGE SCALE GENOMIC DNA]</scope>
    <source>
        <strain evidence="4">Wuqing</strain>
    </source>
</reference>
<keyword evidence="5" id="KW-1185">Reference proteome</keyword>
<dbReference type="GO" id="GO:0017116">
    <property type="term" value="F:single-stranded DNA helicase activity"/>
    <property type="evidence" value="ECO:0007669"/>
    <property type="project" value="UniProtKB-UniRule"/>
</dbReference>
<keyword evidence="1" id="KW-0408">Iron</keyword>
<dbReference type="PANTHER" id="PTHR10887">
    <property type="entry name" value="DNA2/NAM7 HELICASE FAMILY"/>
    <property type="match status" value="1"/>
</dbReference>
<dbReference type="CDD" id="cd18808">
    <property type="entry name" value="SF1_C_Upf1"/>
    <property type="match status" value="1"/>
</dbReference>
<keyword evidence="1 4" id="KW-0347">Helicase</keyword>
<comment type="similarity">
    <text evidence="1">Belongs to the DNA2/NAM7 helicase family.</text>
</comment>
<keyword evidence="1" id="KW-0539">Nucleus</keyword>
<dbReference type="GO" id="GO:0005694">
    <property type="term" value="C:chromosome"/>
    <property type="evidence" value="ECO:0007669"/>
    <property type="project" value="UniProtKB-SubCell"/>
</dbReference>
<keyword evidence="1" id="KW-0004">4Fe-4S</keyword>
<protein>
    <recommendedName>
        <fullName evidence="1">DNA replication ATP-dependent helicase/nuclease</fullName>
        <ecNumber evidence="1">3.1.-.-</ecNumber>
        <ecNumber evidence="1">3.6.4.12</ecNumber>
    </recommendedName>
</protein>
<keyword evidence="1" id="KW-0547">Nucleotide-binding</keyword>
<evidence type="ECO:0000259" key="2">
    <source>
        <dbReference type="Pfam" id="PF13086"/>
    </source>
</evidence>
<keyword evidence="1" id="KW-0511">Multifunctional enzyme</keyword>
<feature type="domain" description="DNA2/NAM7 helicase helicase" evidence="2">
    <location>
        <begin position="1"/>
        <end position="41"/>
    </location>
</feature>
<dbReference type="InterPro" id="IPR041679">
    <property type="entry name" value="DNA2/NAM7-like_C"/>
</dbReference>
<dbReference type="GO" id="GO:0003677">
    <property type="term" value="F:DNA binding"/>
    <property type="evidence" value="ECO:0007669"/>
    <property type="project" value="UniProtKB-UniRule"/>
</dbReference>
<evidence type="ECO:0000313" key="5">
    <source>
        <dbReference type="Proteomes" id="UP000031668"/>
    </source>
</evidence>
<keyword evidence="1" id="KW-0540">Nuclease</keyword>
<dbReference type="PANTHER" id="PTHR10887:SF433">
    <property type="entry name" value="DNA REPLICATION ATP-DEPENDENT HELICASE_NUCLEASE DNA2"/>
    <property type="match status" value="1"/>
</dbReference>
<dbReference type="EC" id="3.1.-.-" evidence="1"/>
<feature type="domain" description="DNA2/NAM7 helicase-like C-terminal" evidence="3">
    <location>
        <begin position="46"/>
        <end position="257"/>
    </location>
</feature>
<dbReference type="InterPro" id="IPR045055">
    <property type="entry name" value="DNA2/NAM7-like"/>
</dbReference>
<dbReference type="Pfam" id="PF13086">
    <property type="entry name" value="AAA_11"/>
    <property type="match status" value="1"/>
</dbReference>
<proteinExistence type="inferred from homology"/>
<dbReference type="InterPro" id="IPR027417">
    <property type="entry name" value="P-loop_NTPase"/>
</dbReference>
<comment type="subcellular location">
    <subcellularLocation>
        <location evidence="1">Nucleus</location>
    </subcellularLocation>
    <subcellularLocation>
        <location evidence="1">Chromosome</location>
    </subcellularLocation>
</comment>
<keyword evidence="1" id="KW-0234">DNA repair</keyword>
<dbReference type="GO" id="GO:0017108">
    <property type="term" value="F:5'-flap endonuclease activity"/>
    <property type="evidence" value="ECO:0007669"/>
    <property type="project" value="UniProtKB-UniRule"/>
</dbReference>
<dbReference type="GO" id="GO:0005524">
    <property type="term" value="F:ATP binding"/>
    <property type="evidence" value="ECO:0007669"/>
    <property type="project" value="UniProtKB-UniRule"/>
</dbReference>
<dbReference type="EC" id="3.6.4.12" evidence="1"/>
<evidence type="ECO:0000313" key="4">
    <source>
        <dbReference type="EMBL" id="KII71445.1"/>
    </source>
</evidence>
<dbReference type="Gene3D" id="3.40.50.300">
    <property type="entry name" value="P-loop containing nucleotide triphosphate hydrolases"/>
    <property type="match status" value="2"/>
</dbReference>
<comment type="caution">
    <text evidence="4">The sequence shown here is derived from an EMBL/GenBank/DDBJ whole genome shotgun (WGS) entry which is preliminary data.</text>
</comment>
<dbReference type="Proteomes" id="UP000031668">
    <property type="component" value="Unassembled WGS sequence"/>
</dbReference>
<sequence>MCIVDEATQVHLPMILGSLDMSNSFVLVGDHYQMSPLVLSKSCKLLSQSLFQILMHVNKKSMISLDEQFRMNPAICELSSRLFYENRLQPSDLLLHELSEKLQLPSLENVKISNNNKWLTRAISPNSHPVVFIDNRVISVHNIPYPLPVNPCINLEEVSATLDLVNALCSSGIEEKDIGVLAVYSDQVNLISFLMKQRYPGVEVHTIDRFQGRDKLCIILSFVTKTTTGPGSIINDPKRLNVALTRSRKKTFVLGDYNVLKQIENFKNIFLILSEHDALILD</sequence>
<comment type="catalytic activity">
    <reaction evidence="1">
        <text>ATP + H2O = ADP + phosphate + H(+)</text>
        <dbReference type="Rhea" id="RHEA:13065"/>
        <dbReference type="ChEBI" id="CHEBI:15377"/>
        <dbReference type="ChEBI" id="CHEBI:15378"/>
        <dbReference type="ChEBI" id="CHEBI:30616"/>
        <dbReference type="ChEBI" id="CHEBI:43474"/>
        <dbReference type="ChEBI" id="CHEBI:456216"/>
        <dbReference type="EC" id="3.6.4.12"/>
    </reaction>
</comment>
<evidence type="ECO:0000259" key="3">
    <source>
        <dbReference type="Pfam" id="PF13087"/>
    </source>
</evidence>
<dbReference type="GO" id="GO:0033567">
    <property type="term" value="P:DNA replication, Okazaki fragment processing"/>
    <property type="evidence" value="ECO:0007669"/>
    <property type="project" value="UniProtKB-UniRule"/>
</dbReference>
<dbReference type="GO" id="GO:0006281">
    <property type="term" value="P:DNA repair"/>
    <property type="evidence" value="ECO:0007669"/>
    <property type="project" value="UniProtKB-KW"/>
</dbReference>
<dbReference type="GO" id="GO:0046872">
    <property type="term" value="F:metal ion binding"/>
    <property type="evidence" value="ECO:0007669"/>
    <property type="project" value="UniProtKB-UniRule"/>
</dbReference>
<organism evidence="4 5">
    <name type="scientific">Thelohanellus kitauei</name>
    <name type="common">Myxosporean</name>
    <dbReference type="NCBI Taxonomy" id="669202"/>
    <lineage>
        <taxon>Eukaryota</taxon>
        <taxon>Metazoa</taxon>
        <taxon>Cnidaria</taxon>
        <taxon>Myxozoa</taxon>
        <taxon>Myxosporea</taxon>
        <taxon>Bivalvulida</taxon>
        <taxon>Platysporina</taxon>
        <taxon>Myxobolidae</taxon>
        <taxon>Thelohanellus</taxon>
    </lineage>
</organism>
<name>A0A0C2N534_THEKT</name>
<dbReference type="OrthoDB" id="306218at2759"/>
<dbReference type="EMBL" id="JWZT01001764">
    <property type="protein sequence ID" value="KII71445.1"/>
    <property type="molecule type" value="Genomic_DNA"/>
</dbReference>